<sequence length="70" mass="7971">MKYIDVLITTHSTDESKDLDQIIMPTHIAKDLEAAGWTVRSTIVLDHKTGLTGNYRNEKVQHRIEKEAGH</sequence>
<protein>
    <submittedName>
        <fullName evidence="1">Uncharacterized protein</fullName>
    </submittedName>
</protein>
<accession>A0A481W7N2</accession>
<name>A0A481W7N2_9CAUD</name>
<reference evidence="1 2" key="1">
    <citation type="submission" date="2019-02" db="EMBL/GenBank/DDBJ databases">
        <authorList>
            <person name="Ayuk M.A."/>
            <person name="Robinson C.J."/>
            <person name="Anderson W.A."/>
            <person name="Ullah H."/>
            <person name="Gugssa A."/>
            <person name="Somiranjan G."/>
            <person name="Allen A."/>
            <person name="Moore M."/>
            <person name="Adams B.N."/>
            <person name="Alsaadi H.M."/>
            <person name="Charles G.L."/>
            <person name="Jackson N.C."/>
            <person name="Mohit N."/>
            <person name="Morton-Lane B."/>
            <person name="Norris L.J."/>
            <person name="Nwozo E.O."/>
            <person name="Prosper P.L."/>
            <person name="Rankin N.A."/>
            <person name="Richardson K.M."/>
            <person name="Robinson D.M."/>
            <person name="Salters D.J."/>
            <person name="Savage M.A."/>
            <person name="Solomon S.M."/>
            <person name="Williams L.R."/>
            <person name="Lam C.Q."/>
            <person name="Garlena R.A."/>
            <person name="Russell D.A."/>
            <person name="Pope W.H."/>
            <person name="Jacobs-Sera D."/>
            <person name="Hatfull G.F."/>
        </authorList>
    </citation>
    <scope>NUCLEOTIDE SEQUENCE [LARGE SCALE GENOMIC DNA]</scope>
</reference>
<evidence type="ECO:0000313" key="1">
    <source>
        <dbReference type="EMBL" id="QBJ04762.1"/>
    </source>
</evidence>
<organism evidence="1 2">
    <name type="scientific">Mycobacterium phage Delton</name>
    <dbReference type="NCBI Taxonomy" id="2530186"/>
    <lineage>
        <taxon>Viruses</taxon>
        <taxon>Duplodnaviria</taxon>
        <taxon>Heunggongvirae</taxon>
        <taxon>Uroviricota</taxon>
        <taxon>Caudoviricetes</taxon>
        <taxon>Dclasvirinae</taxon>
        <taxon>Plotvirus</taxon>
        <taxon>Plotvirus plot</taxon>
    </lineage>
</organism>
<dbReference type="Proteomes" id="UP000293414">
    <property type="component" value="Segment"/>
</dbReference>
<proteinExistence type="predicted"/>
<evidence type="ECO:0000313" key="2">
    <source>
        <dbReference type="Proteomes" id="UP000293414"/>
    </source>
</evidence>
<gene>
    <name evidence="1" type="primary">47</name>
    <name evidence="1" type="ORF">SEA_DELTON_47</name>
</gene>
<dbReference type="EMBL" id="MK559427">
    <property type="protein sequence ID" value="QBJ04762.1"/>
    <property type="molecule type" value="Genomic_DNA"/>
</dbReference>